<evidence type="ECO:0000313" key="1">
    <source>
        <dbReference type="EMBL" id="GLQ35651.1"/>
    </source>
</evidence>
<gene>
    <name evidence="1" type="ORF">GCM10007939_19340</name>
</gene>
<name>A0ABQ5VX70_9RHOB</name>
<evidence type="ECO:0000313" key="2">
    <source>
        <dbReference type="Proteomes" id="UP001156694"/>
    </source>
</evidence>
<accession>A0ABQ5VX70</accession>
<comment type="caution">
    <text evidence="1">The sequence shown here is derived from an EMBL/GenBank/DDBJ whole genome shotgun (WGS) entry which is preliminary data.</text>
</comment>
<reference evidence="2" key="1">
    <citation type="journal article" date="2019" name="Int. J. Syst. Evol. Microbiol.">
        <title>The Global Catalogue of Microorganisms (GCM) 10K type strain sequencing project: providing services to taxonomists for standard genome sequencing and annotation.</title>
        <authorList>
            <consortium name="The Broad Institute Genomics Platform"/>
            <consortium name="The Broad Institute Genome Sequencing Center for Infectious Disease"/>
            <person name="Wu L."/>
            <person name="Ma J."/>
        </authorList>
    </citation>
    <scope>NUCLEOTIDE SEQUENCE [LARGE SCALE GENOMIC DNA]</scope>
    <source>
        <strain evidence="2">NBRC 110140</strain>
    </source>
</reference>
<protein>
    <recommendedName>
        <fullName evidence="3">Glycosyl transferase family 2</fullName>
    </recommendedName>
</protein>
<keyword evidence="2" id="KW-1185">Reference proteome</keyword>
<dbReference type="RefSeq" id="WP_284378358.1">
    <property type="nucleotide sequence ID" value="NZ_BSNN01000004.1"/>
</dbReference>
<proteinExistence type="predicted"/>
<dbReference type="EMBL" id="BSNN01000004">
    <property type="protein sequence ID" value="GLQ35651.1"/>
    <property type="molecule type" value="Genomic_DNA"/>
</dbReference>
<evidence type="ECO:0008006" key="3">
    <source>
        <dbReference type="Google" id="ProtNLM"/>
    </source>
</evidence>
<dbReference type="Proteomes" id="UP001156694">
    <property type="component" value="Unassembled WGS sequence"/>
</dbReference>
<sequence>MIRAHMATFPPRHDIMLQAVNSIAPQVDALFLCLNEYAHIPDALKSIPNVHPEIPDHNLLDAGKFMFPPAQDDLVFTLDDDILYPADYVTHSLSQAQEIGLDRNIFGYMANAWVHKKQQNKFGWRTYKFFKPVHKVFEVDIIGTGTALMRGDNMPPLDLMRAGAGFVDLTFANWQKQQQTRMWTLPRGADYLRANLPASLEQTSLFTRVAQNRSPQMMQEIRKIIADSSPNAGRPWRGP</sequence>
<organism evidence="1 2">
    <name type="scientific">Amylibacter marinus</name>
    <dbReference type="NCBI Taxonomy" id="1475483"/>
    <lineage>
        <taxon>Bacteria</taxon>
        <taxon>Pseudomonadati</taxon>
        <taxon>Pseudomonadota</taxon>
        <taxon>Alphaproteobacteria</taxon>
        <taxon>Rhodobacterales</taxon>
        <taxon>Paracoccaceae</taxon>
        <taxon>Amylibacter</taxon>
    </lineage>
</organism>